<evidence type="ECO:0000313" key="6">
    <source>
        <dbReference type="EMBL" id="MCK8493755.1"/>
    </source>
</evidence>
<organism evidence="6 7">
    <name type="scientific">Spirosoma liriopis</name>
    <dbReference type="NCBI Taxonomy" id="2937440"/>
    <lineage>
        <taxon>Bacteria</taxon>
        <taxon>Pseudomonadati</taxon>
        <taxon>Bacteroidota</taxon>
        <taxon>Cytophagia</taxon>
        <taxon>Cytophagales</taxon>
        <taxon>Cytophagaceae</taxon>
        <taxon>Spirosoma</taxon>
    </lineage>
</organism>
<evidence type="ECO:0000256" key="5">
    <source>
        <dbReference type="SAM" id="Phobius"/>
    </source>
</evidence>
<dbReference type="InterPro" id="IPR002797">
    <property type="entry name" value="Polysacc_synth"/>
</dbReference>
<feature type="transmembrane region" description="Helical" evidence="5">
    <location>
        <begin position="79"/>
        <end position="102"/>
    </location>
</feature>
<evidence type="ECO:0000256" key="4">
    <source>
        <dbReference type="ARBA" id="ARBA00023136"/>
    </source>
</evidence>
<dbReference type="InterPro" id="IPR052556">
    <property type="entry name" value="PolySynth_Transporter"/>
</dbReference>
<reference evidence="6 7" key="1">
    <citation type="submission" date="2022-04" db="EMBL/GenBank/DDBJ databases">
        <title>Spirosoma sp. strain RP8 genome sequencing and assembly.</title>
        <authorList>
            <person name="Jung Y."/>
        </authorList>
    </citation>
    <scope>NUCLEOTIDE SEQUENCE [LARGE SCALE GENOMIC DNA]</scope>
    <source>
        <strain evidence="6 7">RP8</strain>
    </source>
</reference>
<evidence type="ECO:0000313" key="7">
    <source>
        <dbReference type="Proteomes" id="UP001202180"/>
    </source>
</evidence>
<feature type="transmembrane region" description="Helical" evidence="5">
    <location>
        <begin position="145"/>
        <end position="161"/>
    </location>
</feature>
<feature type="transmembrane region" description="Helical" evidence="5">
    <location>
        <begin position="7"/>
        <end position="27"/>
    </location>
</feature>
<feature type="transmembrane region" description="Helical" evidence="5">
    <location>
        <begin position="379"/>
        <end position="401"/>
    </location>
</feature>
<evidence type="ECO:0000256" key="1">
    <source>
        <dbReference type="ARBA" id="ARBA00004141"/>
    </source>
</evidence>
<keyword evidence="7" id="KW-1185">Reference proteome</keyword>
<sequence length="478" mass="54755">MSIKKNYFYNNILLITQYIVPLIVFPYVSRVLGIEKIGILNWIDNTINYFIIISTLGLTLTGVREVSKVKNDKVELSKVFSELIILHTVITLMIVIIYMIVLLNNDKFIENKNIFFIGITKIVFNIFLIEWFFKGLEDFKYITNRSIAIKLIYVILILIFVKNENDYTVYYIITCLTYVVNSVVNIVYAKKYILFQLNNINIKRHFRSYTTIGLYIVLTSMYTTFNVTFLGFVSTEASVGSYTTALKLYSIILGLFSALNSVLIPKLSYLITEREDSLFKDLINKSMNFIITMSFPIIFCGIALAPQIINIIAGPGFERSIVCFKVILPLIFIVGIAQILSNQILIPINKDKQLAYISFIGAFIGVTLNILLVRVYKEIGTALVVVVSEICVTVMLYYLCYQYTKIKLPFVQIIYNIILSIPYFLIAYLVKSAFIDALYVLIISIVLSLIYFLLIQVYIIKNKIIISQITSISSKTFA</sequence>
<comment type="caution">
    <text evidence="6">The sequence shown here is derived from an EMBL/GenBank/DDBJ whole genome shotgun (WGS) entry which is preliminary data.</text>
</comment>
<dbReference type="RefSeq" id="WP_248478371.1">
    <property type="nucleotide sequence ID" value="NZ_JALPRF010000003.1"/>
</dbReference>
<name>A0ABT0HNL0_9BACT</name>
<dbReference type="PANTHER" id="PTHR43424:SF1">
    <property type="entry name" value="LOCUS PUTATIVE PROTEIN 1-RELATED"/>
    <property type="match status" value="1"/>
</dbReference>
<proteinExistence type="predicted"/>
<keyword evidence="4 5" id="KW-0472">Membrane</keyword>
<dbReference type="Proteomes" id="UP001202180">
    <property type="component" value="Unassembled WGS sequence"/>
</dbReference>
<comment type="subcellular location">
    <subcellularLocation>
        <location evidence="1">Membrane</location>
        <topology evidence="1">Multi-pass membrane protein</topology>
    </subcellularLocation>
</comment>
<dbReference type="PANTHER" id="PTHR43424">
    <property type="entry name" value="LOCUS PUTATIVE PROTEIN 1-RELATED"/>
    <property type="match status" value="1"/>
</dbReference>
<dbReference type="Pfam" id="PF01943">
    <property type="entry name" value="Polysacc_synt"/>
    <property type="match status" value="1"/>
</dbReference>
<evidence type="ECO:0000256" key="2">
    <source>
        <dbReference type="ARBA" id="ARBA00022692"/>
    </source>
</evidence>
<feature type="transmembrane region" description="Helical" evidence="5">
    <location>
        <begin position="209"/>
        <end position="233"/>
    </location>
</feature>
<feature type="transmembrane region" description="Helical" evidence="5">
    <location>
        <begin position="437"/>
        <end position="460"/>
    </location>
</feature>
<accession>A0ABT0HNL0</accession>
<feature type="transmembrane region" description="Helical" evidence="5">
    <location>
        <begin position="319"/>
        <end position="341"/>
    </location>
</feature>
<feature type="transmembrane region" description="Helical" evidence="5">
    <location>
        <begin position="413"/>
        <end position="431"/>
    </location>
</feature>
<keyword evidence="3 5" id="KW-1133">Transmembrane helix</keyword>
<feature type="transmembrane region" description="Helical" evidence="5">
    <location>
        <begin position="47"/>
        <end position="67"/>
    </location>
</feature>
<feature type="transmembrane region" description="Helical" evidence="5">
    <location>
        <begin position="289"/>
        <end position="313"/>
    </location>
</feature>
<feature type="transmembrane region" description="Helical" evidence="5">
    <location>
        <begin position="353"/>
        <end position="373"/>
    </location>
</feature>
<gene>
    <name evidence="6" type="ORF">M0L20_17950</name>
</gene>
<protein>
    <submittedName>
        <fullName evidence="6">Oligosaccharide flippase family protein</fullName>
    </submittedName>
</protein>
<feature type="transmembrane region" description="Helical" evidence="5">
    <location>
        <begin position="167"/>
        <end position="188"/>
    </location>
</feature>
<feature type="transmembrane region" description="Helical" evidence="5">
    <location>
        <begin position="114"/>
        <end position="133"/>
    </location>
</feature>
<dbReference type="EMBL" id="JALPRF010000003">
    <property type="protein sequence ID" value="MCK8493755.1"/>
    <property type="molecule type" value="Genomic_DNA"/>
</dbReference>
<evidence type="ECO:0000256" key="3">
    <source>
        <dbReference type="ARBA" id="ARBA00022989"/>
    </source>
</evidence>
<keyword evidence="2 5" id="KW-0812">Transmembrane</keyword>
<feature type="transmembrane region" description="Helical" evidence="5">
    <location>
        <begin position="248"/>
        <end position="269"/>
    </location>
</feature>